<evidence type="ECO:0000256" key="1">
    <source>
        <dbReference type="SAM" id="MobiDB-lite"/>
    </source>
</evidence>
<reference evidence="2 3" key="1">
    <citation type="journal article" date="2006" name="Science">
        <title>The genome of black cottonwood, Populus trichocarpa (Torr. &amp; Gray).</title>
        <authorList>
            <person name="Tuskan G.A."/>
            <person name="Difazio S."/>
            <person name="Jansson S."/>
            <person name="Bohlmann J."/>
            <person name="Grigoriev I."/>
            <person name="Hellsten U."/>
            <person name="Putnam N."/>
            <person name="Ralph S."/>
            <person name="Rombauts S."/>
            <person name="Salamov A."/>
            <person name="Schein J."/>
            <person name="Sterck L."/>
            <person name="Aerts A."/>
            <person name="Bhalerao R.R."/>
            <person name="Bhalerao R.P."/>
            <person name="Blaudez D."/>
            <person name="Boerjan W."/>
            <person name="Brun A."/>
            <person name="Brunner A."/>
            <person name="Busov V."/>
            <person name="Campbell M."/>
            <person name="Carlson J."/>
            <person name="Chalot M."/>
            <person name="Chapman J."/>
            <person name="Chen G.L."/>
            <person name="Cooper D."/>
            <person name="Coutinho P.M."/>
            <person name="Couturier J."/>
            <person name="Covert S."/>
            <person name="Cronk Q."/>
            <person name="Cunningham R."/>
            <person name="Davis J."/>
            <person name="Degroeve S."/>
            <person name="Dejardin A."/>
            <person name="Depamphilis C."/>
            <person name="Detter J."/>
            <person name="Dirks B."/>
            <person name="Dubchak I."/>
            <person name="Duplessis S."/>
            <person name="Ehlting J."/>
            <person name="Ellis B."/>
            <person name="Gendler K."/>
            <person name="Goodstein D."/>
            <person name="Gribskov M."/>
            <person name="Grimwood J."/>
            <person name="Groover A."/>
            <person name="Gunter L."/>
            <person name="Hamberger B."/>
            <person name="Heinze B."/>
            <person name="Helariutta Y."/>
            <person name="Henrissat B."/>
            <person name="Holligan D."/>
            <person name="Holt R."/>
            <person name="Huang W."/>
            <person name="Islam-Faridi N."/>
            <person name="Jones S."/>
            <person name="Jones-Rhoades M."/>
            <person name="Jorgensen R."/>
            <person name="Joshi C."/>
            <person name="Kangasjarvi J."/>
            <person name="Karlsson J."/>
            <person name="Kelleher C."/>
            <person name="Kirkpatrick R."/>
            <person name="Kirst M."/>
            <person name="Kohler A."/>
            <person name="Kalluri U."/>
            <person name="Larimer F."/>
            <person name="Leebens-Mack J."/>
            <person name="Leple J.C."/>
            <person name="Locascio P."/>
            <person name="Lou Y."/>
            <person name="Lucas S."/>
            <person name="Martin F."/>
            <person name="Montanini B."/>
            <person name="Napoli C."/>
            <person name="Nelson D.R."/>
            <person name="Nelson C."/>
            <person name="Nieminen K."/>
            <person name="Nilsson O."/>
            <person name="Pereda V."/>
            <person name="Peter G."/>
            <person name="Philippe R."/>
            <person name="Pilate G."/>
            <person name="Poliakov A."/>
            <person name="Razumovskaya J."/>
            <person name="Richardson P."/>
            <person name="Rinaldi C."/>
            <person name="Ritland K."/>
            <person name="Rouze P."/>
            <person name="Ryaboy D."/>
            <person name="Schmutz J."/>
            <person name="Schrader J."/>
            <person name="Segerman B."/>
            <person name="Shin H."/>
            <person name="Siddiqui A."/>
            <person name="Sterky F."/>
            <person name="Terry A."/>
            <person name="Tsai C.J."/>
            <person name="Uberbacher E."/>
            <person name="Unneberg P."/>
            <person name="Vahala J."/>
            <person name="Wall K."/>
            <person name="Wessler S."/>
            <person name="Yang G."/>
            <person name="Yin T."/>
            <person name="Douglas C."/>
            <person name="Marra M."/>
            <person name="Sandberg G."/>
            <person name="Van de Peer Y."/>
            <person name="Rokhsar D."/>
        </authorList>
    </citation>
    <scope>NUCLEOTIDE SEQUENCE [LARGE SCALE GENOMIC DNA]</scope>
    <source>
        <strain evidence="3">cv. Nisqually</strain>
    </source>
</reference>
<dbReference type="InParanoid" id="B9P8K1"/>
<feature type="compositionally biased region" description="Polar residues" evidence="1">
    <location>
        <begin position="68"/>
        <end position="88"/>
    </location>
</feature>
<proteinExistence type="predicted"/>
<dbReference type="HOGENOM" id="CLU_1952509_0_0_1"/>
<gene>
    <name evidence="2" type="ORF">POPTR_001G033700</name>
</gene>
<protein>
    <submittedName>
        <fullName evidence="2">Uncharacterized protein</fullName>
    </submittedName>
</protein>
<sequence>MVRDKRAIAQHGVRRGCVLDPTGGWVRTLHSSMWSWARTHSKNDSSPPAIIPNERLHNGNLPPGFGNGTSSENNSLPHTRGTNMQLNGTLAPGFRKESGSRNDSSQSNRMPDDKLLYGLLAPGFMKDLA</sequence>
<feature type="region of interest" description="Disordered" evidence="1">
    <location>
        <begin position="38"/>
        <end position="113"/>
    </location>
</feature>
<dbReference type="EMBL" id="CM009290">
    <property type="protein sequence ID" value="PNT52479.1"/>
    <property type="molecule type" value="Genomic_DNA"/>
</dbReference>
<evidence type="ECO:0000313" key="2">
    <source>
        <dbReference type="EMBL" id="PNT52479.1"/>
    </source>
</evidence>
<keyword evidence="3" id="KW-1185">Reference proteome</keyword>
<accession>B9P8K1</accession>
<name>B9P8K1_POPTR</name>
<organism evidence="2 3">
    <name type="scientific">Populus trichocarpa</name>
    <name type="common">Western balsam poplar</name>
    <name type="synonym">Populus balsamifera subsp. trichocarpa</name>
    <dbReference type="NCBI Taxonomy" id="3694"/>
    <lineage>
        <taxon>Eukaryota</taxon>
        <taxon>Viridiplantae</taxon>
        <taxon>Streptophyta</taxon>
        <taxon>Embryophyta</taxon>
        <taxon>Tracheophyta</taxon>
        <taxon>Spermatophyta</taxon>
        <taxon>Magnoliopsida</taxon>
        <taxon>eudicotyledons</taxon>
        <taxon>Gunneridae</taxon>
        <taxon>Pentapetalae</taxon>
        <taxon>rosids</taxon>
        <taxon>fabids</taxon>
        <taxon>Malpighiales</taxon>
        <taxon>Salicaceae</taxon>
        <taxon>Saliceae</taxon>
        <taxon>Populus</taxon>
    </lineage>
</organism>
<dbReference type="AlphaFoldDB" id="B9P8K1"/>
<evidence type="ECO:0000313" key="3">
    <source>
        <dbReference type="Proteomes" id="UP000006729"/>
    </source>
</evidence>
<dbReference type="Proteomes" id="UP000006729">
    <property type="component" value="Chromosome 1"/>
</dbReference>